<dbReference type="OrthoDB" id="85944at2157"/>
<keyword evidence="4 6" id="KW-0547">Nucleotide-binding</keyword>
<dbReference type="PANTHER" id="PTHR34185:SF1">
    <property type="entry name" value="DIADENYLATE CYCLASE"/>
    <property type="match status" value="1"/>
</dbReference>
<dbReference type="Pfam" id="PF02457">
    <property type="entry name" value="DAC"/>
    <property type="match status" value="1"/>
</dbReference>
<dbReference type="Pfam" id="PF21754">
    <property type="entry name" value="DacZ_A"/>
    <property type="match status" value="1"/>
</dbReference>
<dbReference type="Gene3D" id="3.40.1700.10">
    <property type="entry name" value="DNA integrity scanning protein, DisA, N-terminal domain"/>
    <property type="match status" value="1"/>
</dbReference>
<dbReference type="PROSITE" id="PS51794">
    <property type="entry name" value="DAC"/>
    <property type="match status" value="1"/>
</dbReference>
<dbReference type="InterPro" id="IPR003390">
    <property type="entry name" value="DNA_integrity_scan_DisA_N"/>
</dbReference>
<evidence type="ECO:0000256" key="6">
    <source>
        <dbReference type="HAMAP-Rule" id="MF_00840"/>
    </source>
</evidence>
<name>A0A0H1QWF8_9EURY</name>
<feature type="domain" description="DAC" evidence="7">
    <location>
        <begin position="104"/>
        <end position="263"/>
    </location>
</feature>
<dbReference type="PANTHER" id="PTHR34185">
    <property type="entry name" value="DIADENYLATE CYCLASE"/>
    <property type="match status" value="1"/>
</dbReference>
<keyword evidence="3 6" id="KW-0548">Nucleotidyltransferase</keyword>
<comment type="cofactor">
    <cofactor evidence="6">
        <name>Mn(2+)</name>
        <dbReference type="ChEBI" id="CHEBI:29035"/>
    </cofactor>
</comment>
<evidence type="ECO:0000259" key="7">
    <source>
        <dbReference type="PROSITE" id="PS51794"/>
    </source>
</evidence>
<dbReference type="EMBL" id="JXOJ01000008">
    <property type="protein sequence ID" value="KLK87285.1"/>
    <property type="molecule type" value="Genomic_DNA"/>
</dbReference>
<keyword evidence="5 6" id="KW-0067">ATP-binding</keyword>
<evidence type="ECO:0000256" key="1">
    <source>
        <dbReference type="ARBA" id="ARBA00000877"/>
    </source>
</evidence>
<dbReference type="SUPFAM" id="SSF143597">
    <property type="entry name" value="YojJ-like"/>
    <property type="match status" value="1"/>
</dbReference>
<protein>
    <recommendedName>
        <fullName evidence="6">Diadenylate cyclase</fullName>
        <shortName evidence="6">DAC</shortName>
        <ecNumber evidence="6">2.7.7.85</ecNumber>
    </recommendedName>
    <alternativeName>
        <fullName evidence="6">Cyclic-di-AMP synthase</fullName>
        <shortName evidence="6">c-di-AMP synthase</shortName>
    </alternativeName>
</protein>
<dbReference type="Proteomes" id="UP000035301">
    <property type="component" value="Unassembled WGS sequence"/>
</dbReference>
<dbReference type="AlphaFoldDB" id="A0A0H1QWF8"/>
<evidence type="ECO:0000256" key="5">
    <source>
        <dbReference type="ARBA" id="ARBA00022840"/>
    </source>
</evidence>
<dbReference type="GO" id="GO:0005524">
    <property type="term" value="F:ATP binding"/>
    <property type="evidence" value="ECO:0007669"/>
    <property type="project" value="UniProtKB-UniRule"/>
</dbReference>
<dbReference type="HAMAP" id="MF_00840">
    <property type="entry name" value="DacZ"/>
    <property type="match status" value="1"/>
</dbReference>
<evidence type="ECO:0000313" key="9">
    <source>
        <dbReference type="Proteomes" id="UP000035301"/>
    </source>
</evidence>
<dbReference type="InterPro" id="IPR036888">
    <property type="entry name" value="DNA_integrity_DisA_N_sf"/>
</dbReference>
<proteinExistence type="inferred from homology"/>
<keyword evidence="9" id="KW-1185">Reference proteome</keyword>
<dbReference type="EC" id="2.7.7.85" evidence="6"/>
<dbReference type="STRING" id="1550566.SZ63_11900"/>
<accession>A0A0H1QWF8</accession>
<dbReference type="GO" id="GO:0106408">
    <property type="term" value="F:diadenylate cyclase activity"/>
    <property type="evidence" value="ECO:0007669"/>
    <property type="project" value="UniProtKB-EC"/>
</dbReference>
<comment type="catalytic activity">
    <reaction evidence="1 6">
        <text>2 ATP = 3',3'-c-di-AMP + 2 diphosphate</text>
        <dbReference type="Rhea" id="RHEA:35655"/>
        <dbReference type="ChEBI" id="CHEBI:30616"/>
        <dbReference type="ChEBI" id="CHEBI:33019"/>
        <dbReference type="ChEBI" id="CHEBI:71500"/>
        <dbReference type="EC" id="2.7.7.85"/>
    </reaction>
</comment>
<evidence type="ECO:0000256" key="4">
    <source>
        <dbReference type="ARBA" id="ARBA00022741"/>
    </source>
</evidence>
<comment type="similarity">
    <text evidence="6">Belongs to the adenylate cyclase family. DacZ subfamily.</text>
</comment>
<gene>
    <name evidence="6" type="primary">dacZ</name>
    <name evidence="8" type="ORF">SZ63_11900</name>
</gene>
<reference evidence="8 9" key="1">
    <citation type="journal article" date="2015" name="Int. J. Syst. Evol. Microbiol.">
        <title>Methanoculleus sediminis sp. nov., a methanogen from sediments near a submarine mud volcano.</title>
        <authorList>
            <person name="Chen S.C."/>
            <person name="Chen M.F."/>
            <person name="Lai M.C."/>
            <person name="Weng C.Y."/>
            <person name="Wu S.Y."/>
            <person name="Lin S."/>
            <person name="Yang T.F."/>
            <person name="Chen P.C."/>
        </authorList>
    </citation>
    <scope>NUCLEOTIDE SEQUENCE [LARGE SCALE GENOMIC DNA]</scope>
    <source>
        <strain evidence="8 9">S3Fa</strain>
    </source>
</reference>
<organism evidence="8 9">
    <name type="scientific">Methanoculleus sediminis</name>
    <dbReference type="NCBI Taxonomy" id="1550566"/>
    <lineage>
        <taxon>Archaea</taxon>
        <taxon>Methanobacteriati</taxon>
        <taxon>Methanobacteriota</taxon>
        <taxon>Stenosarchaea group</taxon>
        <taxon>Methanomicrobia</taxon>
        <taxon>Methanomicrobiales</taxon>
        <taxon>Methanomicrobiaceae</taxon>
        <taxon>Methanoculleus</taxon>
    </lineage>
</organism>
<dbReference type="PATRIC" id="fig|1550566.3.peg.2602"/>
<evidence type="ECO:0000313" key="8">
    <source>
        <dbReference type="EMBL" id="KLK87285.1"/>
    </source>
</evidence>
<evidence type="ECO:0000256" key="2">
    <source>
        <dbReference type="ARBA" id="ARBA00022679"/>
    </source>
</evidence>
<dbReference type="GO" id="GO:0030145">
    <property type="term" value="F:manganese ion binding"/>
    <property type="evidence" value="ECO:0007669"/>
    <property type="project" value="UniProtKB-UniRule"/>
</dbReference>
<dbReference type="InterPro" id="IPR050338">
    <property type="entry name" value="DisA"/>
</dbReference>
<comment type="function">
    <text evidence="6">Diadenylate cyclase that catalyzes the condensation of 2 ATP molecules into cyclic di-AMP (c-di-AMP). c-di-AMP is a second messenger for intracellular signal transduction involved in the control of important regulatory processes such as osmoregulation.</text>
</comment>
<comment type="caution">
    <text evidence="8">The sequence shown here is derived from an EMBL/GenBank/DDBJ whole genome shotgun (WGS) entry which is preliminary data.</text>
</comment>
<dbReference type="RefSeq" id="WP_048185678.1">
    <property type="nucleotide sequence ID" value="NZ_JXOJ01000008.1"/>
</dbReference>
<dbReference type="InterPro" id="IPR014499">
    <property type="entry name" value="DAC_DacZ"/>
</dbReference>
<dbReference type="GO" id="GO:0004016">
    <property type="term" value="F:adenylate cyclase activity"/>
    <property type="evidence" value="ECO:0007669"/>
    <property type="project" value="UniProtKB-UniRule"/>
</dbReference>
<keyword evidence="2 6" id="KW-0808">Transferase</keyword>
<evidence type="ECO:0000256" key="3">
    <source>
        <dbReference type="ARBA" id="ARBA00022695"/>
    </source>
</evidence>
<keyword evidence="6" id="KW-0464">Manganese</keyword>
<dbReference type="InterPro" id="IPR048546">
    <property type="entry name" value="DacZ_A"/>
</dbReference>
<sequence>MNGDLMLATACEVAEKIGARAVVSFVEPAPVLAKVPDIPIIRVQELQLDVLKDLTMHDILEVSERHMLDAAVHLYLRRNLETGLVVGVFPYAVILYDIEEGKNFINLKDFSDIVPREVLHSALTLALEIAVEGREGRAIGTAFIIGDPEEIFRHSHQAILNPYQGQPGTLRDIKNRDNWESVKEFAQLDGVFVIDKTGEVRAAGRYLDVTGRGISLPGGLGGRHRATASITHEIPVIGITVSESGGMVRIFRDGNCKISIRSDIRLRSDG</sequence>